<dbReference type="InterPro" id="IPR024079">
    <property type="entry name" value="MetalloPept_cat_dom_sf"/>
</dbReference>
<evidence type="ECO:0000259" key="5">
    <source>
        <dbReference type="PROSITE" id="PS51864"/>
    </source>
</evidence>
<keyword evidence="3 4" id="KW-0862">Zinc</keyword>
<dbReference type="InterPro" id="IPR006026">
    <property type="entry name" value="Peptidase_Metallo"/>
</dbReference>
<dbReference type="AlphaFoldDB" id="A0A2L2XY81"/>
<evidence type="ECO:0000313" key="6">
    <source>
        <dbReference type="EMBL" id="LAA00949.1"/>
    </source>
</evidence>
<comment type="subunit">
    <text evidence="1">Monomer.</text>
</comment>
<feature type="chain" id="PRO_5014487815" description="Metalloendopeptidase" evidence="4">
    <location>
        <begin position="17"/>
        <end position="243"/>
    </location>
</feature>
<evidence type="ECO:0000256" key="4">
    <source>
        <dbReference type="RuleBase" id="RU361183"/>
    </source>
</evidence>
<evidence type="ECO:0000256" key="1">
    <source>
        <dbReference type="ARBA" id="ARBA00011245"/>
    </source>
</evidence>
<dbReference type="PANTHER" id="PTHR10127:SF883">
    <property type="entry name" value="ZINC METALLOPROTEINASE NAS-8"/>
    <property type="match status" value="1"/>
</dbReference>
<accession>A0A2L2XY81</accession>
<dbReference type="GO" id="GO:0004222">
    <property type="term" value="F:metalloendopeptidase activity"/>
    <property type="evidence" value="ECO:0007669"/>
    <property type="project" value="UniProtKB-UniRule"/>
</dbReference>
<feature type="binding site" evidence="3">
    <location>
        <position position="151"/>
    </location>
    <ligand>
        <name>Zn(2+)</name>
        <dbReference type="ChEBI" id="CHEBI:29105"/>
        <note>catalytic</note>
    </ligand>
</feature>
<feature type="active site" evidence="3">
    <location>
        <position position="142"/>
    </location>
</feature>
<name>A0A2L2XY81_PARTP</name>
<dbReference type="Gene3D" id="3.40.390.10">
    <property type="entry name" value="Collagenase (Catalytic Domain)"/>
    <property type="match status" value="1"/>
</dbReference>
<keyword evidence="3 4" id="KW-0645">Protease</keyword>
<dbReference type="EC" id="3.4.24.-" evidence="4"/>
<dbReference type="OrthoDB" id="6411869at2759"/>
<dbReference type="GO" id="GO:0008270">
    <property type="term" value="F:zinc ion binding"/>
    <property type="evidence" value="ECO:0007669"/>
    <property type="project" value="UniProtKB-UniRule"/>
</dbReference>
<comment type="cofactor">
    <cofactor evidence="3 4">
        <name>Zn(2+)</name>
        <dbReference type="ChEBI" id="CHEBI:29105"/>
    </cofactor>
    <text evidence="3 4">Binds 1 zinc ion per subunit.</text>
</comment>
<protein>
    <recommendedName>
        <fullName evidence="4">Metalloendopeptidase</fullName>
        <ecNumber evidence="4">3.4.24.-</ecNumber>
    </recommendedName>
</protein>
<feature type="signal peptide" evidence="4">
    <location>
        <begin position="1"/>
        <end position="16"/>
    </location>
</feature>
<keyword evidence="3 4" id="KW-0482">Metalloprotease</keyword>
<feature type="binding site" evidence="3">
    <location>
        <position position="145"/>
    </location>
    <ligand>
        <name>Zn(2+)</name>
        <dbReference type="ChEBI" id="CHEBI:29105"/>
        <note>catalytic</note>
    </ligand>
</feature>
<reference evidence="6" key="1">
    <citation type="journal article" date="2016" name="Mol. Ecol. Resour.">
        <title>Evaluation of the impact of RNA preservation methods of spiders for de novo transcriptome assembly.</title>
        <authorList>
            <person name="Kono N."/>
            <person name="Nakamura H."/>
            <person name="Ito Y."/>
            <person name="Tomita M."/>
            <person name="Arakawa K."/>
        </authorList>
    </citation>
    <scope>NUCLEOTIDE SEQUENCE</scope>
    <source>
        <tissue evidence="6">Whole body</tissue>
    </source>
</reference>
<dbReference type="InterPro" id="IPR034035">
    <property type="entry name" value="Astacin-like_dom"/>
</dbReference>
<proteinExistence type="evidence at transcript level"/>
<organism evidence="6">
    <name type="scientific">Parasteatoda tepidariorum</name>
    <name type="common">Common house spider</name>
    <name type="synonym">Achaearanea tepidariorum</name>
    <dbReference type="NCBI Taxonomy" id="114398"/>
    <lineage>
        <taxon>Eukaryota</taxon>
        <taxon>Metazoa</taxon>
        <taxon>Ecdysozoa</taxon>
        <taxon>Arthropoda</taxon>
        <taxon>Chelicerata</taxon>
        <taxon>Arachnida</taxon>
        <taxon>Araneae</taxon>
        <taxon>Araneomorphae</taxon>
        <taxon>Entelegynae</taxon>
        <taxon>Araneoidea</taxon>
        <taxon>Theridiidae</taxon>
        <taxon>Parasteatoda</taxon>
    </lineage>
</organism>
<feature type="binding site" evidence="3">
    <location>
        <position position="141"/>
    </location>
    <ligand>
        <name>Zn(2+)</name>
        <dbReference type="ChEBI" id="CHEBI:29105"/>
        <note>catalytic</note>
    </ligand>
</feature>
<evidence type="ECO:0000256" key="2">
    <source>
        <dbReference type="ARBA" id="ARBA00025529"/>
    </source>
</evidence>
<dbReference type="PRINTS" id="PR00480">
    <property type="entry name" value="ASTACIN"/>
</dbReference>
<comment type="caution">
    <text evidence="3">Lacks conserved residue(s) required for the propagation of feature annotation.</text>
</comment>
<comment type="function">
    <text evidence="2">Zinc metalloprotease. Provoques deadhesion of endothelial cells from cell cultures, and also degradation of fibronectin, fibrinogen and gelatin in vitro. Its role in the venom is not fully understood but it might act as a spreading factor that facilitates diffusion of other venom toxins. Alternatively, it might be involved in the proteolytic processing of other venom toxins or it might play a role in extra-oral digestion of prey.</text>
</comment>
<keyword evidence="4" id="KW-0732">Signal</keyword>
<evidence type="ECO:0000256" key="3">
    <source>
        <dbReference type="PROSITE-ProRule" id="PRU01211"/>
    </source>
</evidence>
<dbReference type="Pfam" id="PF01400">
    <property type="entry name" value="Astacin"/>
    <property type="match status" value="1"/>
</dbReference>
<dbReference type="EMBL" id="IAAA01001056">
    <property type="protein sequence ID" value="LAA00949.1"/>
    <property type="molecule type" value="mRNA"/>
</dbReference>
<dbReference type="SMART" id="SM00235">
    <property type="entry name" value="ZnMc"/>
    <property type="match status" value="1"/>
</dbReference>
<dbReference type="GO" id="GO:0006508">
    <property type="term" value="P:proteolysis"/>
    <property type="evidence" value="ECO:0007669"/>
    <property type="project" value="UniProtKB-KW"/>
</dbReference>
<feature type="domain" description="Peptidase M12A" evidence="5">
    <location>
        <begin position="52"/>
        <end position="243"/>
    </location>
</feature>
<dbReference type="PANTHER" id="PTHR10127">
    <property type="entry name" value="DISCOIDIN, CUB, EGF, LAMININ , AND ZINC METALLOPROTEASE DOMAIN CONTAINING"/>
    <property type="match status" value="1"/>
</dbReference>
<sequence>MKPLIIVCCLLSIVFAETQLSPQQREEAKLALQNPDLYDGDMLGVDDNLDRNAIPPARYRWADAKVPYIIDKSLKDSTDIIKEAFENYHKNTCVRFVSRTTERDYIKIFEGKGCYSAVGRIGNPQSLSLGDGCMYVGTVIHELGHALGFYHEQSRSDRDEYLIIYLENADESMQRNFRKLAPKQNILYNTFDYKSIMIYGNKAFSNNDKDTMVARNGEKLLDPYEKQGMTASDIERVRKMYKC</sequence>
<dbReference type="PROSITE" id="PS51864">
    <property type="entry name" value="ASTACIN"/>
    <property type="match status" value="1"/>
</dbReference>
<dbReference type="InterPro" id="IPR001506">
    <property type="entry name" value="Peptidase_M12A"/>
</dbReference>
<keyword evidence="3 4" id="KW-0378">Hydrolase</keyword>
<dbReference type="CDD" id="cd04280">
    <property type="entry name" value="ZnMc_astacin_like"/>
    <property type="match status" value="1"/>
</dbReference>
<keyword evidence="3 4" id="KW-0479">Metal-binding</keyword>
<dbReference type="SUPFAM" id="SSF55486">
    <property type="entry name" value="Metalloproteases ('zincins'), catalytic domain"/>
    <property type="match status" value="1"/>
</dbReference>